<dbReference type="AlphaFoldDB" id="A1ARC7"/>
<proteinExistence type="predicted"/>
<dbReference type="eggNOG" id="ENOG502Z9ZE">
    <property type="taxonomic scope" value="Bacteria"/>
</dbReference>
<evidence type="ECO:0000313" key="1">
    <source>
        <dbReference type="EMBL" id="ABK99897.1"/>
    </source>
</evidence>
<evidence type="ECO:0008006" key="3">
    <source>
        <dbReference type="Google" id="ProtNLM"/>
    </source>
</evidence>
<protein>
    <recommendedName>
        <fullName evidence="3">Cytoplasmic protein</fullName>
    </recommendedName>
</protein>
<evidence type="ECO:0000313" key="2">
    <source>
        <dbReference type="Proteomes" id="UP000006732"/>
    </source>
</evidence>
<dbReference type="HOGENOM" id="CLU_101277_0_0_7"/>
<dbReference type="Proteomes" id="UP000006732">
    <property type="component" value="Chromosome"/>
</dbReference>
<dbReference type="STRING" id="338966.Ppro_2290"/>
<accession>A1ARC7</accession>
<dbReference type="InterPro" id="IPR014858">
    <property type="entry name" value="BrxB"/>
</dbReference>
<reference evidence="1 2" key="1">
    <citation type="submission" date="2006-10" db="EMBL/GenBank/DDBJ databases">
        <title>Complete sequence of chromosome of Pelobacter propionicus DSM 2379.</title>
        <authorList>
            <consortium name="US DOE Joint Genome Institute"/>
            <person name="Copeland A."/>
            <person name="Lucas S."/>
            <person name="Lapidus A."/>
            <person name="Barry K."/>
            <person name="Detter J.C."/>
            <person name="Glavina del Rio T."/>
            <person name="Hammon N."/>
            <person name="Israni S."/>
            <person name="Dalin E."/>
            <person name="Tice H."/>
            <person name="Pitluck S."/>
            <person name="Saunders E."/>
            <person name="Brettin T."/>
            <person name="Bruce D."/>
            <person name="Han C."/>
            <person name="Tapia R."/>
            <person name="Schmutz J."/>
            <person name="Larimer F."/>
            <person name="Land M."/>
            <person name="Hauser L."/>
            <person name="Kyrpides N."/>
            <person name="Kim E."/>
            <person name="Lovley D."/>
            <person name="Richardson P."/>
        </authorList>
    </citation>
    <scope>NUCLEOTIDE SEQUENCE [LARGE SCALE GENOMIC DNA]</scope>
    <source>
        <strain evidence="2">DSM 2379 / NBRC 103807 / OttBd1</strain>
    </source>
</reference>
<sequence length="191" mass="21750">MNEALKERLNKILDRITSPEFLSNAGLGNEIGFYIFDYPSEAELEVRQHVEFVMDKASKRKPELRIAHVNLFQLLVDYLKERGLLEKALAMQKDKGDEAMFKALRGPLHEEKIAKEFAKAAQPESHDFVFMTGVGNAYPLLRSHTLLNNLHPLMGGTPLVVFYPGSYDGQGLSLFGKMKDNNYYRAFRLVV</sequence>
<dbReference type="OrthoDB" id="1093513at2"/>
<dbReference type="EMBL" id="CP000482">
    <property type="protein sequence ID" value="ABK99897.1"/>
    <property type="molecule type" value="Genomic_DNA"/>
</dbReference>
<dbReference type="KEGG" id="ppd:Ppro_2290"/>
<keyword evidence="2" id="KW-1185">Reference proteome</keyword>
<dbReference type="Pfam" id="PF08747">
    <property type="entry name" value="BrxB"/>
    <property type="match status" value="1"/>
</dbReference>
<organism evidence="1 2">
    <name type="scientific">Pelobacter propionicus (strain DSM 2379 / NBRC 103807 / OttBd1)</name>
    <dbReference type="NCBI Taxonomy" id="338966"/>
    <lineage>
        <taxon>Bacteria</taxon>
        <taxon>Pseudomonadati</taxon>
        <taxon>Thermodesulfobacteriota</taxon>
        <taxon>Desulfuromonadia</taxon>
        <taxon>Desulfuromonadales</taxon>
        <taxon>Desulfuromonadaceae</taxon>
        <taxon>Pelobacter</taxon>
    </lineage>
</organism>
<name>A1ARC7_PELPD</name>
<dbReference type="RefSeq" id="WP_011736153.1">
    <property type="nucleotide sequence ID" value="NC_008609.1"/>
</dbReference>
<gene>
    <name evidence="1" type="ordered locus">Ppro_2290</name>
</gene>